<accession>B9SQN2</accession>
<dbReference type="SUPFAM" id="SSF51197">
    <property type="entry name" value="Clavaminate synthase-like"/>
    <property type="match status" value="1"/>
</dbReference>
<reference evidence="6" key="1">
    <citation type="journal article" date="2010" name="Nat. Biotechnol.">
        <title>Draft genome sequence of the oilseed species Ricinus communis.</title>
        <authorList>
            <person name="Chan A.P."/>
            <person name="Crabtree J."/>
            <person name="Zhao Q."/>
            <person name="Lorenzi H."/>
            <person name="Orvis J."/>
            <person name="Puiu D."/>
            <person name="Melake-Berhan A."/>
            <person name="Jones K.M."/>
            <person name="Redman J."/>
            <person name="Chen G."/>
            <person name="Cahoon E.B."/>
            <person name="Gedil M."/>
            <person name="Stanke M."/>
            <person name="Haas B.J."/>
            <person name="Wortman J.R."/>
            <person name="Fraser-Liggett C.M."/>
            <person name="Ravel J."/>
            <person name="Rabinowicz P.D."/>
        </authorList>
    </citation>
    <scope>NUCLEOTIDE SEQUENCE [LARGE SCALE GENOMIC DNA]</scope>
    <source>
        <strain evidence="6">cv. Hale</strain>
    </source>
</reference>
<dbReference type="eggNOG" id="ENOG502QR5Y">
    <property type="taxonomic scope" value="Eukaryota"/>
</dbReference>
<dbReference type="Pfam" id="PF14226">
    <property type="entry name" value="DIOX_N"/>
    <property type="match status" value="1"/>
</dbReference>
<dbReference type="PANTHER" id="PTHR34945">
    <property type="entry name" value="2-OXOGLUTARATE (2OG) AND FE(II)-DEPENDENT OXYGENASE SUPERFAMILY PROTEIN"/>
    <property type="match status" value="1"/>
</dbReference>
<evidence type="ECO:0000313" key="5">
    <source>
        <dbReference type="EMBL" id="EEF34059.1"/>
    </source>
</evidence>
<organism evidence="5 6">
    <name type="scientific">Ricinus communis</name>
    <name type="common">Castor bean</name>
    <dbReference type="NCBI Taxonomy" id="3988"/>
    <lineage>
        <taxon>Eukaryota</taxon>
        <taxon>Viridiplantae</taxon>
        <taxon>Streptophyta</taxon>
        <taxon>Embryophyta</taxon>
        <taxon>Tracheophyta</taxon>
        <taxon>Spermatophyta</taxon>
        <taxon>Magnoliopsida</taxon>
        <taxon>eudicotyledons</taxon>
        <taxon>Gunneridae</taxon>
        <taxon>Pentapetalae</taxon>
        <taxon>rosids</taxon>
        <taxon>fabids</taxon>
        <taxon>Malpighiales</taxon>
        <taxon>Euphorbiaceae</taxon>
        <taxon>Acalyphoideae</taxon>
        <taxon>Acalypheae</taxon>
        <taxon>Ricinus</taxon>
    </lineage>
</organism>
<evidence type="ECO:0000313" key="6">
    <source>
        <dbReference type="Proteomes" id="UP000008311"/>
    </source>
</evidence>
<keyword evidence="1" id="KW-0479">Metal-binding</keyword>
<proteinExistence type="predicted"/>
<feature type="region of interest" description="Disordered" evidence="3">
    <location>
        <begin position="54"/>
        <end position="86"/>
    </location>
</feature>
<sequence length="435" mass="48746">MDNKPVKPNLGFNSVGLHPHAGLLYIYTAQHRAIITLNCLFCFHILMASSTHNQRHHHLPPNVYSSTTSAPPPTPSSQLNTHHHLTSSSATIDALTHLLHRLPPNLSLPTRRGSSSLSTTSPPLISLSDQTSADHLLSACSQHGFFQLHKHNIPSHLANSAEVESLSLFKLAKDKKESYFPKNWPLGFNDDDEEGNGESFWLDGDCSASTELPTELSLSSLRELTRGLEKLGLEAMEMLSKAVGFENPFKAYPTRLSSMMSVHEGSYGDKPDHISGGFYPYVVGLQYEIRSRKYWLLADSGWVAVVPQVDSVLVTVGDIAQVWSNGKLKRVRGRPLPCMGDGKDSSCITMTLLLTLPTETTISPLLPELDTHNSADDEVREEEEEEEEEDEKDGKNVVKKEKRMFNSFSFEDYAWRVYHEPFIFKDPLDKYRICR</sequence>
<feature type="domain" description="Non-haem dioxygenase N-terminal" evidence="4">
    <location>
        <begin position="124"/>
        <end position="189"/>
    </location>
</feature>
<dbReference type="STRING" id="3988.B9SQN2"/>
<keyword evidence="2" id="KW-0408">Iron</keyword>
<dbReference type="GO" id="GO:0046872">
    <property type="term" value="F:metal ion binding"/>
    <property type="evidence" value="ECO:0007669"/>
    <property type="project" value="UniProtKB-KW"/>
</dbReference>
<feature type="region of interest" description="Disordered" evidence="3">
    <location>
        <begin position="365"/>
        <end position="396"/>
    </location>
</feature>
<name>B9SQN2_RICCO</name>
<dbReference type="PANTHER" id="PTHR34945:SF2">
    <property type="entry name" value="2-OXOGLUTARATE (2OG) AND FE(II)-DEPENDENT OXYGENASE SUPERFAMILY PROTEIN"/>
    <property type="match status" value="1"/>
</dbReference>
<dbReference type="Proteomes" id="UP000008311">
    <property type="component" value="Unassembled WGS sequence"/>
</dbReference>
<evidence type="ECO:0000256" key="1">
    <source>
        <dbReference type="ARBA" id="ARBA00022723"/>
    </source>
</evidence>
<protein>
    <recommendedName>
        <fullName evidence="4">Non-haem dioxygenase N-terminal domain-containing protein</fullName>
    </recommendedName>
</protein>
<dbReference type="InterPro" id="IPR027443">
    <property type="entry name" value="IPNS-like_sf"/>
</dbReference>
<evidence type="ECO:0000259" key="4">
    <source>
        <dbReference type="Pfam" id="PF14226"/>
    </source>
</evidence>
<dbReference type="OrthoDB" id="659818at2759"/>
<dbReference type="InParanoid" id="B9SQN2"/>
<dbReference type="InterPro" id="IPR026992">
    <property type="entry name" value="DIOX_N"/>
</dbReference>
<evidence type="ECO:0000256" key="2">
    <source>
        <dbReference type="ARBA" id="ARBA00023004"/>
    </source>
</evidence>
<evidence type="ECO:0000256" key="3">
    <source>
        <dbReference type="SAM" id="MobiDB-lite"/>
    </source>
</evidence>
<dbReference type="FunCoup" id="B9SQN2">
    <property type="interactions" value="136"/>
</dbReference>
<dbReference type="AlphaFoldDB" id="B9SQN2"/>
<dbReference type="EMBL" id="EQ974089">
    <property type="protein sequence ID" value="EEF34059.1"/>
    <property type="molecule type" value="Genomic_DNA"/>
</dbReference>
<dbReference type="OMA" id="CFPKNWP"/>
<dbReference type="Gene3D" id="2.60.120.330">
    <property type="entry name" value="B-lactam Antibiotic, Isopenicillin N Synthase, Chain"/>
    <property type="match status" value="1"/>
</dbReference>
<gene>
    <name evidence="5" type="ORF">RCOM_0838180</name>
</gene>
<feature type="compositionally biased region" description="Acidic residues" evidence="3">
    <location>
        <begin position="378"/>
        <end position="391"/>
    </location>
</feature>
<keyword evidence="6" id="KW-1185">Reference proteome</keyword>